<accession>A0AA88SEG0</accession>
<dbReference type="Pfam" id="PF05241">
    <property type="entry name" value="EBP"/>
    <property type="match status" value="1"/>
</dbReference>
<evidence type="ECO:0000259" key="8">
    <source>
        <dbReference type="PROSITE" id="PS51751"/>
    </source>
</evidence>
<keyword evidence="4" id="KW-0256">Endoplasmic reticulum</keyword>
<gene>
    <name evidence="9" type="ORF">RJ640_011293</name>
</gene>
<feature type="transmembrane region" description="Helical" evidence="7">
    <location>
        <begin position="63"/>
        <end position="85"/>
    </location>
</feature>
<sequence length="168" mass="18795">MGSLIKFVDAIVFIFFLAFSLMAPLLDAQICLPRDLFPSFLIGLKNWYARVSDDYLLVEQPHFFVGVTLVELLFLWPLSVAGMYGAAARKSWFSTICLVHGVSTFTCLVSLLAELLGSRKASDRMLMTYYPFLGFALLAILRGLLPHPAFGDSKATGKRSAFMWKKRA</sequence>
<dbReference type="PIRSF" id="PIRSF031032">
    <property type="entry name" value="TMP_97_prd"/>
    <property type="match status" value="1"/>
</dbReference>
<name>A0AA88SEG0_9ASTE</name>
<dbReference type="InterPro" id="IPR016964">
    <property type="entry name" value="Sigma2_recept"/>
</dbReference>
<keyword evidence="10" id="KW-1185">Reference proteome</keyword>
<reference evidence="9" key="1">
    <citation type="submission" date="2022-12" db="EMBL/GenBank/DDBJ databases">
        <title>Draft genome assemblies for two species of Escallonia (Escalloniales).</title>
        <authorList>
            <person name="Chanderbali A."/>
            <person name="Dervinis C."/>
            <person name="Anghel I."/>
            <person name="Soltis D."/>
            <person name="Soltis P."/>
            <person name="Zapata F."/>
        </authorList>
    </citation>
    <scope>NUCLEOTIDE SEQUENCE</scope>
    <source>
        <strain evidence="9">UCBG92.1500</strain>
        <tissue evidence="9">Leaf</tissue>
    </source>
</reference>
<evidence type="ECO:0000313" key="9">
    <source>
        <dbReference type="EMBL" id="KAK2988030.1"/>
    </source>
</evidence>
<dbReference type="PANTHER" id="PTHR31204">
    <property type="entry name" value="SIGMA INTRACELLULAR RECEPTOR 2"/>
    <property type="match status" value="1"/>
</dbReference>
<dbReference type="Proteomes" id="UP001187471">
    <property type="component" value="Unassembled WGS sequence"/>
</dbReference>
<organism evidence="9 10">
    <name type="scientific">Escallonia rubra</name>
    <dbReference type="NCBI Taxonomy" id="112253"/>
    <lineage>
        <taxon>Eukaryota</taxon>
        <taxon>Viridiplantae</taxon>
        <taxon>Streptophyta</taxon>
        <taxon>Embryophyta</taxon>
        <taxon>Tracheophyta</taxon>
        <taxon>Spermatophyta</taxon>
        <taxon>Magnoliopsida</taxon>
        <taxon>eudicotyledons</taxon>
        <taxon>Gunneridae</taxon>
        <taxon>Pentapetalae</taxon>
        <taxon>asterids</taxon>
        <taxon>campanulids</taxon>
        <taxon>Escalloniales</taxon>
        <taxon>Escalloniaceae</taxon>
        <taxon>Escallonia</taxon>
    </lineage>
</organism>
<keyword evidence="6 7" id="KW-0472">Membrane</keyword>
<dbReference type="AlphaFoldDB" id="A0AA88SEG0"/>
<comment type="similarity">
    <text evidence="2">Belongs to the TMEM97/sigma-2 receptor family.</text>
</comment>
<protein>
    <recommendedName>
        <fullName evidence="8">EXPERA domain-containing protein</fullName>
    </recommendedName>
</protein>
<proteinExistence type="inferred from homology"/>
<evidence type="ECO:0000256" key="2">
    <source>
        <dbReference type="ARBA" id="ARBA00009096"/>
    </source>
</evidence>
<feature type="transmembrane region" description="Helical" evidence="7">
    <location>
        <begin position="125"/>
        <end position="145"/>
    </location>
</feature>
<dbReference type="PROSITE" id="PS51751">
    <property type="entry name" value="EXPERA"/>
    <property type="match status" value="1"/>
</dbReference>
<evidence type="ECO:0000256" key="4">
    <source>
        <dbReference type="ARBA" id="ARBA00022824"/>
    </source>
</evidence>
<comment type="subcellular location">
    <subcellularLocation>
        <location evidence="1">Endoplasmic reticulum membrane</location>
        <topology evidence="1">Multi-pass membrane protein</topology>
    </subcellularLocation>
</comment>
<evidence type="ECO:0000256" key="3">
    <source>
        <dbReference type="ARBA" id="ARBA00022692"/>
    </source>
</evidence>
<evidence type="ECO:0000313" key="10">
    <source>
        <dbReference type="Proteomes" id="UP001187471"/>
    </source>
</evidence>
<evidence type="ECO:0000256" key="7">
    <source>
        <dbReference type="PIRNR" id="PIRNR031032"/>
    </source>
</evidence>
<dbReference type="EMBL" id="JAVXUO010000922">
    <property type="protein sequence ID" value="KAK2988030.1"/>
    <property type="molecule type" value="Genomic_DNA"/>
</dbReference>
<dbReference type="GO" id="GO:0005789">
    <property type="term" value="C:endoplasmic reticulum membrane"/>
    <property type="evidence" value="ECO:0007669"/>
    <property type="project" value="UniProtKB-SubCell"/>
</dbReference>
<evidence type="ECO:0000256" key="6">
    <source>
        <dbReference type="ARBA" id="ARBA00023136"/>
    </source>
</evidence>
<keyword evidence="5 7" id="KW-1133">Transmembrane helix</keyword>
<evidence type="ECO:0000256" key="1">
    <source>
        <dbReference type="ARBA" id="ARBA00004477"/>
    </source>
</evidence>
<feature type="transmembrane region" description="Helical" evidence="7">
    <location>
        <begin position="92"/>
        <end position="113"/>
    </location>
</feature>
<keyword evidence="3 7" id="KW-0812">Transmembrane</keyword>
<feature type="domain" description="EXPERA" evidence="8">
    <location>
        <begin position="8"/>
        <end position="140"/>
    </location>
</feature>
<dbReference type="InterPro" id="IPR033118">
    <property type="entry name" value="EXPERA"/>
</dbReference>
<comment type="caution">
    <text evidence="9">The sequence shown here is derived from an EMBL/GenBank/DDBJ whole genome shotgun (WGS) entry which is preliminary data.</text>
</comment>
<evidence type="ECO:0000256" key="5">
    <source>
        <dbReference type="ARBA" id="ARBA00022989"/>
    </source>
</evidence>
<dbReference type="InterPro" id="IPR051987">
    <property type="entry name" value="Sigma-2_receptor-like"/>
</dbReference>
<dbReference type="PANTHER" id="PTHR31204:SF1">
    <property type="entry name" value="SIGMA INTRACELLULAR RECEPTOR 2"/>
    <property type="match status" value="1"/>
</dbReference>